<evidence type="ECO:0000256" key="2">
    <source>
        <dbReference type="ARBA" id="ARBA00006555"/>
    </source>
</evidence>
<evidence type="ECO:0000256" key="1">
    <source>
        <dbReference type="ARBA" id="ARBA00004383"/>
    </source>
</evidence>
<dbReference type="Pfam" id="PF03544">
    <property type="entry name" value="TonB_C"/>
    <property type="match status" value="1"/>
</dbReference>
<comment type="similarity">
    <text evidence="2">Belongs to the TonB family.</text>
</comment>
<protein>
    <submittedName>
        <fullName evidence="12">Energy transducer TonB</fullName>
    </submittedName>
</protein>
<dbReference type="InterPro" id="IPR006260">
    <property type="entry name" value="TonB/TolA_C"/>
</dbReference>
<organism evidence="12 13">
    <name type="scientific">Vitreoscilla stercoraria</name>
    <dbReference type="NCBI Taxonomy" id="61"/>
    <lineage>
        <taxon>Bacteria</taxon>
        <taxon>Pseudomonadati</taxon>
        <taxon>Pseudomonadota</taxon>
        <taxon>Betaproteobacteria</taxon>
        <taxon>Neisseriales</taxon>
        <taxon>Neisseriaceae</taxon>
        <taxon>Vitreoscilla</taxon>
    </lineage>
</organism>
<keyword evidence="9" id="KW-0472">Membrane</keyword>
<dbReference type="SUPFAM" id="SSF74653">
    <property type="entry name" value="TolA/TonB C-terminal domain"/>
    <property type="match status" value="1"/>
</dbReference>
<dbReference type="InterPro" id="IPR051045">
    <property type="entry name" value="TonB-dependent_transducer"/>
</dbReference>
<evidence type="ECO:0000313" key="12">
    <source>
        <dbReference type="EMBL" id="UOO92680.1"/>
    </source>
</evidence>
<keyword evidence="6" id="KW-0812">Transmembrane</keyword>
<dbReference type="Gene3D" id="3.30.1150.10">
    <property type="match status" value="1"/>
</dbReference>
<keyword evidence="3" id="KW-0813">Transport</keyword>
<evidence type="ECO:0000256" key="6">
    <source>
        <dbReference type="ARBA" id="ARBA00022692"/>
    </source>
</evidence>
<keyword evidence="5" id="KW-0997">Cell inner membrane</keyword>
<dbReference type="Proteomes" id="UP000832034">
    <property type="component" value="Chromosome"/>
</dbReference>
<evidence type="ECO:0000259" key="11">
    <source>
        <dbReference type="PROSITE" id="PS52015"/>
    </source>
</evidence>
<keyword evidence="13" id="KW-1185">Reference proteome</keyword>
<dbReference type="InterPro" id="IPR037682">
    <property type="entry name" value="TonB_C"/>
</dbReference>
<evidence type="ECO:0000256" key="10">
    <source>
        <dbReference type="SAM" id="SignalP"/>
    </source>
</evidence>
<reference evidence="12" key="1">
    <citation type="submission" date="2021-12" db="EMBL/GenBank/DDBJ databases">
        <authorList>
            <person name="Veyrier F.J."/>
        </authorList>
    </citation>
    <scope>NUCLEOTIDE SEQUENCE</scope>
    <source>
        <strain evidence="12">SAG 1488-6</strain>
    </source>
</reference>
<dbReference type="PANTHER" id="PTHR33446">
    <property type="entry name" value="PROTEIN TONB-RELATED"/>
    <property type="match status" value="1"/>
</dbReference>
<evidence type="ECO:0000256" key="4">
    <source>
        <dbReference type="ARBA" id="ARBA00022475"/>
    </source>
</evidence>
<feature type="chain" id="PRO_5045110337" evidence="10">
    <location>
        <begin position="25"/>
        <end position="112"/>
    </location>
</feature>
<dbReference type="EMBL" id="CP091512">
    <property type="protein sequence ID" value="UOO92680.1"/>
    <property type="molecule type" value="Genomic_DNA"/>
</dbReference>
<gene>
    <name evidence="12" type="ORF">LVJ81_01115</name>
</gene>
<keyword evidence="10" id="KW-0732">Signal</keyword>
<accession>A0ABY4EA92</accession>
<keyword evidence="8" id="KW-1133">Transmembrane helix</keyword>
<comment type="subcellular location">
    <subcellularLocation>
        <location evidence="1">Cell inner membrane</location>
        <topology evidence="1">Single-pass membrane protein</topology>
        <orientation evidence="1">Periplasmic side</orientation>
    </subcellularLocation>
</comment>
<feature type="signal peptide" evidence="10">
    <location>
        <begin position="1"/>
        <end position="24"/>
    </location>
</feature>
<dbReference type="NCBIfam" id="TIGR01352">
    <property type="entry name" value="tonB_Cterm"/>
    <property type="match status" value="1"/>
</dbReference>
<feature type="domain" description="TonB C-terminal" evidence="11">
    <location>
        <begin position="25"/>
        <end position="112"/>
    </location>
</feature>
<keyword evidence="4" id="KW-1003">Cell membrane</keyword>
<evidence type="ECO:0000256" key="5">
    <source>
        <dbReference type="ARBA" id="ARBA00022519"/>
    </source>
</evidence>
<evidence type="ECO:0000256" key="9">
    <source>
        <dbReference type="ARBA" id="ARBA00023136"/>
    </source>
</evidence>
<evidence type="ECO:0000256" key="7">
    <source>
        <dbReference type="ARBA" id="ARBA00022927"/>
    </source>
</evidence>
<sequence>MNIKYRILATALALPLLWSPMAHSANNSDLSVVYTPKLFYPNAARLAKQEGLVVILGQVNAQGKVTQAHIKTSSGHADLDQAALKQVQKTRFKPLPQGQDSADFEQPIQFTL</sequence>
<name>A0ABY4EA92_VITST</name>
<proteinExistence type="inferred from homology"/>
<dbReference type="PROSITE" id="PS52015">
    <property type="entry name" value="TONB_CTD"/>
    <property type="match status" value="1"/>
</dbReference>
<evidence type="ECO:0000313" key="13">
    <source>
        <dbReference type="Proteomes" id="UP000832034"/>
    </source>
</evidence>
<evidence type="ECO:0000256" key="8">
    <source>
        <dbReference type="ARBA" id="ARBA00022989"/>
    </source>
</evidence>
<keyword evidence="7" id="KW-0653">Protein transport</keyword>
<evidence type="ECO:0000256" key="3">
    <source>
        <dbReference type="ARBA" id="ARBA00022448"/>
    </source>
</evidence>
<reference evidence="12" key="2">
    <citation type="journal article" date="2022" name="Res Sq">
        <title>Evolution of multicellular longitudinally dividing oral cavity symbionts (Neisseriaceae).</title>
        <authorList>
            <person name="Nyongesa S."/>
            <person name="Weber P."/>
            <person name="Bernet E."/>
            <person name="Pullido F."/>
            <person name="Nieckarz M."/>
            <person name="Delaby M."/>
            <person name="Nieves C."/>
            <person name="Viehboeck T."/>
            <person name="Krause N."/>
            <person name="Rivera-Millot A."/>
            <person name="Nakamura A."/>
            <person name="Vischer N."/>
            <person name="VanNieuwenhze M."/>
            <person name="Brun Y."/>
            <person name="Cava F."/>
            <person name="Bulgheresi S."/>
            <person name="Veyrier F."/>
        </authorList>
    </citation>
    <scope>NUCLEOTIDE SEQUENCE</scope>
    <source>
        <strain evidence="12">SAG 1488-6</strain>
    </source>
</reference>
<dbReference type="RefSeq" id="WP_019957003.1">
    <property type="nucleotide sequence ID" value="NZ_CP091512.1"/>
</dbReference>